<dbReference type="AlphaFoldDB" id="A0AAE0FP66"/>
<proteinExistence type="predicted"/>
<protein>
    <recommendedName>
        <fullName evidence="2">MGAT4 conserved region domain-containing protein</fullName>
    </recommendedName>
</protein>
<reference evidence="3 4" key="1">
    <citation type="journal article" date="2015" name="Genome Biol. Evol.">
        <title>Comparative Genomics of a Bacterivorous Green Alga Reveals Evolutionary Causalities and Consequences of Phago-Mixotrophic Mode of Nutrition.</title>
        <authorList>
            <person name="Burns J.A."/>
            <person name="Paasch A."/>
            <person name="Narechania A."/>
            <person name="Kim E."/>
        </authorList>
    </citation>
    <scope>NUCLEOTIDE SEQUENCE [LARGE SCALE GENOMIC DNA]</scope>
    <source>
        <strain evidence="3 4">PLY_AMNH</strain>
    </source>
</reference>
<dbReference type="PANTHER" id="PTHR12062">
    <property type="entry name" value="N-ACETYLGLUCOSAMINYLTRANSFERASE VI"/>
    <property type="match status" value="1"/>
</dbReference>
<dbReference type="PANTHER" id="PTHR12062:SF33">
    <property type="entry name" value="ALPHA-1,6-MANNOSYL-GLYCOPROTEIN 4-BETA-N-ACETYLGLUCOSAMINYLTRANSFERASE-LIKE"/>
    <property type="match status" value="1"/>
</dbReference>
<gene>
    <name evidence="3" type="ORF">CYMTET_27790</name>
</gene>
<accession>A0AAE0FP66</accession>
<name>A0AAE0FP66_9CHLO</name>
<evidence type="ECO:0000259" key="2">
    <source>
        <dbReference type="Pfam" id="PF04666"/>
    </source>
</evidence>
<dbReference type="GO" id="GO:0006487">
    <property type="term" value="P:protein N-linked glycosylation"/>
    <property type="evidence" value="ECO:0007669"/>
    <property type="project" value="TreeGrafter"/>
</dbReference>
<dbReference type="Proteomes" id="UP001190700">
    <property type="component" value="Unassembled WGS sequence"/>
</dbReference>
<sequence length="406" mass="45736">MLLGYVGFASFRFMPSVDHEHSPAEFQKDPKTKLDGSIKMFNTGVSSLSNSTSSLERAVTELNDLAQHTAPNPFDSKIQNPFESKIDKIDPPVVTPVVPSPSTGNTKYWLIIGIPTVPRRNDIDYLTTTLQTLLEQLPADKADPFFGKVGVFVMNNKPGDHKVYDRVKEYYKTGEGAGGRAAYLHFLDNPGVVKDPAPHLPDPDDLHNPTNRPGRGVRKQTCDLVTLIEMARDISDYYLFMEDDFAVCPHFTRALHYVIEKANTVQPDWLSLRVSYGMNGIAMKSSDIPMLSAYLREHTARLPPDLLWQEFVAGNNPEAKKSIGRRKIMVYKYNLLDHIGTISSFAIRPNRPKWPGCYDSMADVWSLQKIETFDARQCPSDDMSPCNFNTPRPAWAGKDNLIKFHK</sequence>
<dbReference type="InterPro" id="IPR006759">
    <property type="entry name" value="Glyco_transf_54"/>
</dbReference>
<comment type="caution">
    <text evidence="3">The sequence shown here is derived from an EMBL/GenBank/DDBJ whole genome shotgun (WGS) entry which is preliminary data.</text>
</comment>
<evidence type="ECO:0000313" key="3">
    <source>
        <dbReference type="EMBL" id="KAK3263399.1"/>
    </source>
</evidence>
<evidence type="ECO:0000256" key="1">
    <source>
        <dbReference type="SAM" id="MobiDB-lite"/>
    </source>
</evidence>
<evidence type="ECO:0000313" key="4">
    <source>
        <dbReference type="Proteomes" id="UP001190700"/>
    </source>
</evidence>
<dbReference type="GO" id="GO:0008375">
    <property type="term" value="F:acetylglucosaminyltransferase activity"/>
    <property type="evidence" value="ECO:0007669"/>
    <property type="project" value="TreeGrafter"/>
</dbReference>
<feature type="domain" description="MGAT4 conserved region" evidence="2">
    <location>
        <begin position="104"/>
        <end position="347"/>
    </location>
</feature>
<dbReference type="Pfam" id="PF04666">
    <property type="entry name" value="MGAT4_cons"/>
    <property type="match status" value="1"/>
</dbReference>
<dbReference type="EMBL" id="LGRX02015472">
    <property type="protein sequence ID" value="KAK3263399.1"/>
    <property type="molecule type" value="Genomic_DNA"/>
</dbReference>
<organism evidence="3 4">
    <name type="scientific">Cymbomonas tetramitiformis</name>
    <dbReference type="NCBI Taxonomy" id="36881"/>
    <lineage>
        <taxon>Eukaryota</taxon>
        <taxon>Viridiplantae</taxon>
        <taxon>Chlorophyta</taxon>
        <taxon>Pyramimonadophyceae</taxon>
        <taxon>Pyramimonadales</taxon>
        <taxon>Pyramimonadaceae</taxon>
        <taxon>Cymbomonas</taxon>
    </lineage>
</organism>
<feature type="region of interest" description="Disordered" evidence="1">
    <location>
        <begin position="197"/>
        <end position="217"/>
    </location>
</feature>
<dbReference type="InterPro" id="IPR057279">
    <property type="entry name" value="MGAT4"/>
</dbReference>
<keyword evidence="4" id="KW-1185">Reference proteome</keyword>